<dbReference type="Proteomes" id="UP000077154">
    <property type="component" value="Unassembled WGS sequence"/>
</dbReference>
<accession>A0A177AG74</accession>
<gene>
    <name evidence="1" type="ORF">VC83_02701</name>
</gene>
<dbReference type="RefSeq" id="XP_024326383.1">
    <property type="nucleotide sequence ID" value="XM_024466357.1"/>
</dbReference>
<dbReference type="GeneID" id="36285780"/>
<organism evidence="1">
    <name type="scientific">Pseudogymnoascus destructans</name>
    <dbReference type="NCBI Taxonomy" id="655981"/>
    <lineage>
        <taxon>Eukaryota</taxon>
        <taxon>Fungi</taxon>
        <taxon>Dikarya</taxon>
        <taxon>Ascomycota</taxon>
        <taxon>Pezizomycotina</taxon>
        <taxon>Leotiomycetes</taxon>
        <taxon>Thelebolales</taxon>
        <taxon>Thelebolaceae</taxon>
        <taxon>Pseudogymnoascus</taxon>
    </lineage>
</organism>
<dbReference type="VEuPathDB" id="FungiDB:GMDG_01161"/>
<name>A0A177AG74_9PEZI</name>
<evidence type="ECO:0000313" key="1">
    <source>
        <dbReference type="EMBL" id="OAF61105.1"/>
    </source>
</evidence>
<proteinExistence type="predicted"/>
<dbReference type="EMBL" id="KV441390">
    <property type="protein sequence ID" value="OAF61105.1"/>
    <property type="molecule type" value="Genomic_DNA"/>
</dbReference>
<dbReference type="OrthoDB" id="1911848at2759"/>
<sequence>MGLSSSSRPPAWRRYTANGRTNSFKEDLAKLGLLESASNDVYPQLTASNLKQLRINLDSKPTANFKPTFALKIQRPLLEVTDKETRRSLAAYNSPSGERGMVHSASARHPDLHTIDCLGYTDDTN</sequence>
<protein>
    <submittedName>
        <fullName evidence="1">Uncharacterized protein</fullName>
    </submittedName>
</protein>
<reference evidence="1" key="1">
    <citation type="submission" date="2016-03" db="EMBL/GenBank/DDBJ databases">
        <title>Updated assembly of Pseudogymnoascus destructans, the fungus causing white-nose syndrome of bats.</title>
        <authorList>
            <person name="Palmer J.M."/>
            <person name="Drees K.P."/>
            <person name="Foster J.T."/>
            <person name="Lindner D.L."/>
        </authorList>
    </citation>
    <scope>NUCLEOTIDE SEQUENCE [LARGE SCALE GENOMIC DNA]</scope>
    <source>
        <strain evidence="1">20631-21</strain>
    </source>
</reference>
<dbReference type="AlphaFoldDB" id="A0A177AG74"/>